<sequence length="201" mass="21647">MSSRKQENVQKAVEKLQAEKLNVSGMTVKTFGQLDIVVSNAAVNPQMGNILETTERQWDKMLDINIKSAFFLVAEAIPHLEKTRGSVIFVSSIGGYVPFELIGGYSVCKTALLGLIKAMAPACAEKNIRVNGLAPGIIKTKFSQGLWNTESTETETSKLTLMKRLGMPDDISGAAAFLVSDDASYITGETIVIAGGMTSRL</sequence>
<dbReference type="InterPro" id="IPR002347">
    <property type="entry name" value="SDR_fam"/>
</dbReference>
<organism evidence="3 4">
    <name type="scientific">Paralvinella palmiformis</name>
    <dbReference type="NCBI Taxonomy" id="53620"/>
    <lineage>
        <taxon>Eukaryota</taxon>
        <taxon>Metazoa</taxon>
        <taxon>Spiralia</taxon>
        <taxon>Lophotrochozoa</taxon>
        <taxon>Annelida</taxon>
        <taxon>Polychaeta</taxon>
        <taxon>Sedentaria</taxon>
        <taxon>Canalipalpata</taxon>
        <taxon>Terebellida</taxon>
        <taxon>Terebelliformia</taxon>
        <taxon>Alvinellidae</taxon>
        <taxon>Paralvinella</taxon>
    </lineage>
</organism>
<name>A0AAD9JEB4_9ANNE</name>
<dbReference type="PROSITE" id="PS00061">
    <property type="entry name" value="ADH_SHORT"/>
    <property type="match status" value="1"/>
</dbReference>
<evidence type="ECO:0000313" key="3">
    <source>
        <dbReference type="EMBL" id="KAK2151071.1"/>
    </source>
</evidence>
<dbReference type="GO" id="GO:0004090">
    <property type="term" value="F:carbonyl reductase (NADPH) activity"/>
    <property type="evidence" value="ECO:0007669"/>
    <property type="project" value="TreeGrafter"/>
</dbReference>
<dbReference type="EMBL" id="JAODUP010000376">
    <property type="protein sequence ID" value="KAK2151071.1"/>
    <property type="molecule type" value="Genomic_DNA"/>
</dbReference>
<dbReference type="Pfam" id="PF13561">
    <property type="entry name" value="adh_short_C2"/>
    <property type="match status" value="1"/>
</dbReference>
<dbReference type="PRINTS" id="PR00080">
    <property type="entry name" value="SDRFAMILY"/>
</dbReference>
<comment type="similarity">
    <text evidence="1">Belongs to the short-chain dehydrogenases/reductases (SDR) family.</text>
</comment>
<proteinExistence type="inferred from homology"/>
<reference evidence="3" key="1">
    <citation type="journal article" date="2023" name="Mol. Biol. Evol.">
        <title>Third-Generation Sequencing Reveals the Adaptive Role of the Epigenome in Three Deep-Sea Polychaetes.</title>
        <authorList>
            <person name="Perez M."/>
            <person name="Aroh O."/>
            <person name="Sun Y."/>
            <person name="Lan Y."/>
            <person name="Juniper S.K."/>
            <person name="Young C.R."/>
            <person name="Angers B."/>
            <person name="Qian P.Y."/>
        </authorList>
    </citation>
    <scope>NUCLEOTIDE SEQUENCE</scope>
    <source>
        <strain evidence="3">P08H-3</strain>
    </source>
</reference>
<gene>
    <name evidence="3" type="ORF">LSH36_376g00012</name>
</gene>
<dbReference type="InterPro" id="IPR036291">
    <property type="entry name" value="NAD(P)-bd_dom_sf"/>
</dbReference>
<dbReference type="PANTHER" id="PTHR43943:SF2">
    <property type="entry name" value="DEHYDROGENASE_REDUCTASE 4"/>
    <property type="match status" value="1"/>
</dbReference>
<dbReference type="InterPro" id="IPR020904">
    <property type="entry name" value="Sc_DH/Rdtase_CS"/>
</dbReference>
<dbReference type="SUPFAM" id="SSF51735">
    <property type="entry name" value="NAD(P)-binding Rossmann-fold domains"/>
    <property type="match status" value="1"/>
</dbReference>
<evidence type="ECO:0000256" key="1">
    <source>
        <dbReference type="ARBA" id="ARBA00006484"/>
    </source>
</evidence>
<evidence type="ECO:0000256" key="2">
    <source>
        <dbReference type="ARBA" id="ARBA00023002"/>
    </source>
</evidence>
<accession>A0AAD9JEB4</accession>
<evidence type="ECO:0008006" key="5">
    <source>
        <dbReference type="Google" id="ProtNLM"/>
    </source>
</evidence>
<protein>
    <recommendedName>
        <fullName evidence="5">Dehydrogenase/reductase SDR family member 4</fullName>
    </recommendedName>
</protein>
<dbReference type="Gene3D" id="3.40.50.720">
    <property type="entry name" value="NAD(P)-binding Rossmann-like Domain"/>
    <property type="match status" value="1"/>
</dbReference>
<keyword evidence="2" id="KW-0560">Oxidoreductase</keyword>
<evidence type="ECO:0000313" key="4">
    <source>
        <dbReference type="Proteomes" id="UP001208570"/>
    </source>
</evidence>
<dbReference type="Proteomes" id="UP001208570">
    <property type="component" value="Unassembled WGS sequence"/>
</dbReference>
<dbReference type="PRINTS" id="PR00081">
    <property type="entry name" value="GDHRDH"/>
</dbReference>
<keyword evidence="4" id="KW-1185">Reference proteome</keyword>
<comment type="caution">
    <text evidence="3">The sequence shown here is derived from an EMBL/GenBank/DDBJ whole genome shotgun (WGS) entry which is preliminary data.</text>
</comment>
<dbReference type="AlphaFoldDB" id="A0AAD9JEB4"/>
<dbReference type="PANTHER" id="PTHR43943">
    <property type="entry name" value="DEHYDROGENASE/REDUCTASE (SDR FAMILY) MEMBER 4"/>
    <property type="match status" value="1"/>
</dbReference>